<proteinExistence type="inferred from homology"/>
<dbReference type="InterPro" id="IPR028081">
    <property type="entry name" value="Leu-bd"/>
</dbReference>
<dbReference type="EMBL" id="SHKO01000002">
    <property type="protein sequence ID" value="RZT94844.1"/>
    <property type="molecule type" value="Genomic_DNA"/>
</dbReference>
<gene>
    <name evidence="4" type="ORF">EV681_3273</name>
</gene>
<evidence type="ECO:0000256" key="1">
    <source>
        <dbReference type="ARBA" id="ARBA00010062"/>
    </source>
</evidence>
<evidence type="ECO:0000313" key="4">
    <source>
        <dbReference type="EMBL" id="RZT94844.1"/>
    </source>
</evidence>
<evidence type="ECO:0000259" key="3">
    <source>
        <dbReference type="Pfam" id="PF13458"/>
    </source>
</evidence>
<dbReference type="Proteomes" id="UP000293398">
    <property type="component" value="Unassembled WGS sequence"/>
</dbReference>
<dbReference type="SUPFAM" id="SSF53822">
    <property type="entry name" value="Periplasmic binding protein-like I"/>
    <property type="match status" value="1"/>
</dbReference>
<protein>
    <submittedName>
        <fullName evidence="4">Substrate-binding family protein</fullName>
    </submittedName>
</protein>
<dbReference type="Pfam" id="PF13458">
    <property type="entry name" value="Peripla_BP_6"/>
    <property type="match status" value="1"/>
</dbReference>
<feature type="domain" description="Leucine-binding protein" evidence="3">
    <location>
        <begin position="2"/>
        <end position="77"/>
    </location>
</feature>
<comment type="caution">
    <text evidence="4">The sequence shown here is derived from an EMBL/GenBank/DDBJ whole genome shotgun (WGS) entry which is preliminary data.</text>
</comment>
<keyword evidence="2" id="KW-0732">Signal</keyword>
<dbReference type="AlphaFoldDB" id="A0A4Q7VF29"/>
<sequence>MGSVKAIQMAIDDFGGQVLGRKIEVLSAGYQNRLDVTSAKAREWYDQAGMSMIIESTDSASALALQRLGVEKKKFTIIVSE</sequence>
<evidence type="ECO:0000313" key="5">
    <source>
        <dbReference type="Proteomes" id="UP000293398"/>
    </source>
</evidence>
<reference evidence="4 5" key="1">
    <citation type="submission" date="2019-02" db="EMBL/GenBank/DDBJ databases">
        <title>Genomic Encyclopedia of Type Strains, Phase IV (KMG-IV): sequencing the most valuable type-strain genomes for metagenomic binning, comparative biology and taxonomic classification.</title>
        <authorList>
            <person name="Goeker M."/>
        </authorList>
    </citation>
    <scope>NUCLEOTIDE SEQUENCE [LARGE SCALE GENOMIC DNA]</scope>
    <source>
        <strain evidence="4 5">DSM 23814</strain>
    </source>
</reference>
<dbReference type="InterPro" id="IPR028082">
    <property type="entry name" value="Peripla_BP_I"/>
</dbReference>
<comment type="similarity">
    <text evidence="1">Belongs to the leucine-binding protein family.</text>
</comment>
<evidence type="ECO:0000256" key="2">
    <source>
        <dbReference type="ARBA" id="ARBA00022729"/>
    </source>
</evidence>
<keyword evidence="5" id="KW-1185">Reference proteome</keyword>
<dbReference type="RefSeq" id="WP_278044086.1">
    <property type="nucleotide sequence ID" value="NZ_SHKO01000002.1"/>
</dbReference>
<dbReference type="Gene3D" id="3.40.50.2300">
    <property type="match status" value="1"/>
</dbReference>
<name>A0A4Q7VF29_9BURK</name>
<organism evidence="4 5">
    <name type="scientific">Advenella incenata</name>
    <dbReference type="NCBI Taxonomy" id="267800"/>
    <lineage>
        <taxon>Bacteria</taxon>
        <taxon>Pseudomonadati</taxon>
        <taxon>Pseudomonadota</taxon>
        <taxon>Betaproteobacteria</taxon>
        <taxon>Burkholderiales</taxon>
        <taxon>Alcaligenaceae</taxon>
    </lineage>
</organism>
<accession>A0A4Q7VF29</accession>